<proteinExistence type="predicted"/>
<feature type="transmembrane region" description="Helical" evidence="1">
    <location>
        <begin position="236"/>
        <end position="258"/>
    </location>
</feature>
<name>A0A1M6PXI9_9BACT</name>
<evidence type="ECO:0008006" key="4">
    <source>
        <dbReference type="Google" id="ProtNLM"/>
    </source>
</evidence>
<dbReference type="STRING" id="1123071.SAMN02745181_3332"/>
<keyword evidence="3" id="KW-1185">Reference proteome</keyword>
<feature type="transmembrane region" description="Helical" evidence="1">
    <location>
        <begin position="187"/>
        <end position="209"/>
    </location>
</feature>
<reference evidence="2 3" key="1">
    <citation type="submission" date="2016-11" db="EMBL/GenBank/DDBJ databases">
        <authorList>
            <person name="Jaros S."/>
            <person name="Januszkiewicz K."/>
            <person name="Wedrychowicz H."/>
        </authorList>
    </citation>
    <scope>NUCLEOTIDE SEQUENCE [LARGE SCALE GENOMIC DNA]</scope>
    <source>
        <strain evidence="2 3">DSM 18772</strain>
    </source>
</reference>
<dbReference type="EMBL" id="FQYR01000005">
    <property type="protein sequence ID" value="SHK12617.1"/>
    <property type="molecule type" value="Genomic_DNA"/>
</dbReference>
<gene>
    <name evidence="2" type="ORF">SAMN02745181_3332</name>
</gene>
<feature type="transmembrane region" description="Helical" evidence="1">
    <location>
        <begin position="278"/>
        <end position="300"/>
    </location>
</feature>
<dbReference type="Pfam" id="PF18943">
    <property type="entry name" value="DUF5690"/>
    <property type="match status" value="1"/>
</dbReference>
<feature type="transmembrane region" description="Helical" evidence="1">
    <location>
        <begin position="339"/>
        <end position="360"/>
    </location>
</feature>
<dbReference type="Proteomes" id="UP000184510">
    <property type="component" value="Unassembled WGS sequence"/>
</dbReference>
<protein>
    <recommendedName>
        <fullName evidence="4">Major Facilitator Superfamily protein</fullName>
    </recommendedName>
</protein>
<feature type="transmembrane region" description="Helical" evidence="1">
    <location>
        <begin position="154"/>
        <end position="175"/>
    </location>
</feature>
<feature type="transmembrane region" description="Helical" evidence="1">
    <location>
        <begin position="56"/>
        <end position="79"/>
    </location>
</feature>
<feature type="transmembrane region" description="Helical" evidence="1">
    <location>
        <begin position="406"/>
        <end position="434"/>
    </location>
</feature>
<accession>A0A1M6PXI9</accession>
<feature type="transmembrane region" description="Helical" evidence="1">
    <location>
        <begin position="126"/>
        <end position="147"/>
    </location>
</feature>
<evidence type="ECO:0000313" key="2">
    <source>
        <dbReference type="EMBL" id="SHK12617.1"/>
    </source>
</evidence>
<sequence>MLKPMQNEFNVTRVGKWLGQQPTFVFVLYAMIAAFSAYASMYAFRKPFTATGYEGISAFTLFGVAFSYKPIAVISQLLGYMSSKFIGIKVASEATMKRRVPMVLCLILFAELMLLGFAIVPAPYNLIFLFLNGLPLGMIWSLLFGVLEGRKVTEFLALAMSVSIIFSSGIVKSVGVWTMEQWGIAEFWMPFVTGLLFVPLLLISLTMLYQVPPPSAEDIANRTERKPMNHVERRKFVRTYFFGVFCLVFGYLCLMAYRDLRDSFMDLILTDLGHEVDSSTFAGIEAKVGFIVFGGMILLWKVKNHRAAVYANLGLISLGAFVLGGATILLNYGMLGPKAFYLMNGIGLYIAFVPYQVMLLERLLASLHTVATASFLIALADSYGYLSTVSLYLSRDLISQFMGVEIQWLTMLIVASYVVMTVVPITCLMQILYFRPRLKA</sequence>
<keyword evidence="1" id="KW-0812">Transmembrane</keyword>
<feature type="transmembrane region" description="Helical" evidence="1">
    <location>
        <begin position="307"/>
        <end position="333"/>
    </location>
</feature>
<evidence type="ECO:0000256" key="1">
    <source>
        <dbReference type="SAM" id="Phobius"/>
    </source>
</evidence>
<dbReference type="InParanoid" id="A0A1M6PXI9"/>
<dbReference type="AlphaFoldDB" id="A0A1M6PXI9"/>
<feature type="transmembrane region" description="Helical" evidence="1">
    <location>
        <begin position="100"/>
        <end position="120"/>
    </location>
</feature>
<feature type="transmembrane region" description="Helical" evidence="1">
    <location>
        <begin position="367"/>
        <end position="386"/>
    </location>
</feature>
<keyword evidence="1" id="KW-1133">Transmembrane helix</keyword>
<organism evidence="2 3">
    <name type="scientific">Rubritalea squalenifaciens DSM 18772</name>
    <dbReference type="NCBI Taxonomy" id="1123071"/>
    <lineage>
        <taxon>Bacteria</taxon>
        <taxon>Pseudomonadati</taxon>
        <taxon>Verrucomicrobiota</taxon>
        <taxon>Verrucomicrobiia</taxon>
        <taxon>Verrucomicrobiales</taxon>
        <taxon>Rubritaleaceae</taxon>
        <taxon>Rubritalea</taxon>
    </lineage>
</organism>
<keyword evidence="1" id="KW-0472">Membrane</keyword>
<feature type="transmembrane region" description="Helical" evidence="1">
    <location>
        <begin position="23"/>
        <end position="44"/>
    </location>
</feature>
<dbReference type="InterPro" id="IPR043745">
    <property type="entry name" value="DUF5690"/>
</dbReference>
<evidence type="ECO:0000313" key="3">
    <source>
        <dbReference type="Proteomes" id="UP000184510"/>
    </source>
</evidence>